<dbReference type="AlphaFoldDB" id="X1H587"/>
<accession>X1H587</accession>
<proteinExistence type="predicted"/>
<organism evidence="1">
    <name type="scientific">marine sediment metagenome</name>
    <dbReference type="NCBI Taxonomy" id="412755"/>
    <lineage>
        <taxon>unclassified sequences</taxon>
        <taxon>metagenomes</taxon>
        <taxon>ecological metagenomes</taxon>
    </lineage>
</organism>
<name>X1H587_9ZZZZ</name>
<gene>
    <name evidence="1" type="ORF">S03H2_11195</name>
</gene>
<reference evidence="1" key="1">
    <citation type="journal article" date="2014" name="Front. Microbiol.">
        <title>High frequency of phylogenetically diverse reductive dehalogenase-homologous genes in deep subseafloor sedimentary metagenomes.</title>
        <authorList>
            <person name="Kawai M."/>
            <person name="Futagami T."/>
            <person name="Toyoda A."/>
            <person name="Takaki Y."/>
            <person name="Nishi S."/>
            <person name="Hori S."/>
            <person name="Arai W."/>
            <person name="Tsubouchi T."/>
            <person name="Morono Y."/>
            <person name="Uchiyama I."/>
            <person name="Ito T."/>
            <person name="Fujiyama A."/>
            <person name="Inagaki F."/>
            <person name="Takami H."/>
        </authorList>
    </citation>
    <scope>NUCLEOTIDE SEQUENCE</scope>
    <source>
        <strain evidence="1">Expedition CK06-06</strain>
    </source>
</reference>
<evidence type="ECO:0000313" key="1">
    <source>
        <dbReference type="EMBL" id="GAH40448.1"/>
    </source>
</evidence>
<evidence type="ECO:0008006" key="2">
    <source>
        <dbReference type="Google" id="ProtNLM"/>
    </source>
</evidence>
<dbReference type="EMBL" id="BARU01005722">
    <property type="protein sequence ID" value="GAH40448.1"/>
    <property type="molecule type" value="Genomic_DNA"/>
</dbReference>
<sequence>IPEDQFNDADTLASEVASLLSLATCSMVTKFGYEFKNTKPETKVNAVFGQLLYFRPLIDTKNGSSIRRFLELTWPAYHSLKTYRKFNIAFQYFVWSQLNEEPIELSLVTTFVLYENLKHTFAIKQGYPFINGFFRPHGATTSKARTKGFKELLQEMFNAVRMTPNLDAIISLRNELIHSGISKLSLPKYIDIYTECHDILREYLLKLLQYTGPYFPYSSPNKPAVI</sequence>
<protein>
    <recommendedName>
        <fullName evidence="2">Apea-like HEPN domain-containing protein</fullName>
    </recommendedName>
</protein>
<comment type="caution">
    <text evidence="1">The sequence shown here is derived from an EMBL/GenBank/DDBJ whole genome shotgun (WGS) entry which is preliminary data.</text>
</comment>
<feature type="non-terminal residue" evidence="1">
    <location>
        <position position="1"/>
    </location>
</feature>